<evidence type="ECO:0000313" key="3">
    <source>
        <dbReference type="Proteomes" id="UP000544122"/>
    </source>
</evidence>
<evidence type="ECO:0000313" key="2">
    <source>
        <dbReference type="EMBL" id="NOJ44301.1"/>
    </source>
</evidence>
<dbReference type="EMBL" id="JAAVLX010000015">
    <property type="protein sequence ID" value="NOJ44301.1"/>
    <property type="molecule type" value="Genomic_DNA"/>
</dbReference>
<comment type="caution">
    <text evidence="2">The sequence shown here is derived from an EMBL/GenBank/DDBJ whole genome shotgun (WGS) entry which is preliminary data.</text>
</comment>
<sequence length="63" mass="6837">MLAENFMTRLGKLVAAHILITVILNITPLYLRLASVVIPLPFGFLIHAHLKVGWRGAIASSAS</sequence>
<keyword evidence="1" id="KW-0812">Transmembrane</keyword>
<organism evidence="2 3">
    <name type="scientific">Bradyrhizobium australiense</name>
    <dbReference type="NCBI Taxonomy" id="2721161"/>
    <lineage>
        <taxon>Bacteria</taxon>
        <taxon>Pseudomonadati</taxon>
        <taxon>Pseudomonadota</taxon>
        <taxon>Alphaproteobacteria</taxon>
        <taxon>Hyphomicrobiales</taxon>
        <taxon>Nitrobacteraceae</taxon>
        <taxon>Bradyrhizobium</taxon>
    </lineage>
</organism>
<reference evidence="2 3" key="1">
    <citation type="submission" date="2020-03" db="EMBL/GenBank/DDBJ databases">
        <title>Bradyrhizobium diversity isolated from nodules of Indigofera sp.</title>
        <authorList>
            <person name="Klepa M."/>
            <person name="Helene L."/>
            <person name="Hungria M."/>
        </authorList>
    </citation>
    <scope>NUCLEOTIDE SEQUENCE [LARGE SCALE GENOMIC DNA]</scope>
    <source>
        <strain evidence="2 3">WSM 1791</strain>
    </source>
</reference>
<keyword evidence="1" id="KW-0472">Membrane</keyword>
<keyword evidence="3" id="KW-1185">Reference proteome</keyword>
<dbReference type="Proteomes" id="UP000544122">
    <property type="component" value="Unassembled WGS sequence"/>
</dbReference>
<name>A0A7Y4GYF1_9BRAD</name>
<gene>
    <name evidence="2" type="ORF">HCN58_32950</name>
</gene>
<protein>
    <submittedName>
        <fullName evidence="2">Uncharacterized protein</fullName>
    </submittedName>
</protein>
<accession>A0A7Y4GYF1</accession>
<proteinExistence type="predicted"/>
<feature type="transmembrane region" description="Helical" evidence="1">
    <location>
        <begin position="12"/>
        <end position="31"/>
    </location>
</feature>
<keyword evidence="1" id="KW-1133">Transmembrane helix</keyword>
<dbReference type="AlphaFoldDB" id="A0A7Y4GYF1"/>
<evidence type="ECO:0000256" key="1">
    <source>
        <dbReference type="SAM" id="Phobius"/>
    </source>
</evidence>
<dbReference type="RefSeq" id="WP_171583492.1">
    <property type="nucleotide sequence ID" value="NZ_JAAVLX010000015.1"/>
</dbReference>